<protein>
    <submittedName>
        <fullName evidence="1">Uncharacterized protein</fullName>
    </submittedName>
</protein>
<comment type="caution">
    <text evidence="1">The sequence shown here is derived from an EMBL/GenBank/DDBJ whole genome shotgun (WGS) entry which is preliminary data.</text>
</comment>
<proteinExistence type="predicted"/>
<sequence length="120" mass="14448">MIKLVELRVPMYCEACEKSVRKALSRMIGVESVDVDMKQQRVTVMGYVDREKVLKKVRRTMKLAEVWPFRYQHHHHHHSHNYSKHYESEHWPHHHHEDAVEFWPSNHKSISDSYATHPIT</sequence>
<organism evidence="1 2">
    <name type="scientific">Diphasiastrum complanatum</name>
    <name type="common">Issler's clubmoss</name>
    <name type="synonym">Lycopodium complanatum</name>
    <dbReference type="NCBI Taxonomy" id="34168"/>
    <lineage>
        <taxon>Eukaryota</taxon>
        <taxon>Viridiplantae</taxon>
        <taxon>Streptophyta</taxon>
        <taxon>Embryophyta</taxon>
        <taxon>Tracheophyta</taxon>
        <taxon>Lycopodiopsida</taxon>
        <taxon>Lycopodiales</taxon>
        <taxon>Lycopodiaceae</taxon>
        <taxon>Lycopodioideae</taxon>
        <taxon>Diphasiastrum</taxon>
    </lineage>
</organism>
<evidence type="ECO:0000313" key="1">
    <source>
        <dbReference type="EMBL" id="KAJ7520534.1"/>
    </source>
</evidence>
<dbReference type="Proteomes" id="UP001162992">
    <property type="component" value="Chromosome 19"/>
</dbReference>
<keyword evidence="2" id="KW-1185">Reference proteome</keyword>
<accession>A0ACC2ASL6</accession>
<dbReference type="EMBL" id="CM055110">
    <property type="protein sequence ID" value="KAJ7520534.1"/>
    <property type="molecule type" value="Genomic_DNA"/>
</dbReference>
<evidence type="ECO:0000313" key="2">
    <source>
        <dbReference type="Proteomes" id="UP001162992"/>
    </source>
</evidence>
<reference evidence="2" key="1">
    <citation type="journal article" date="2024" name="Proc. Natl. Acad. Sci. U.S.A.">
        <title>Extraordinary preservation of gene collinearity over three hundred million years revealed in homosporous lycophytes.</title>
        <authorList>
            <person name="Li C."/>
            <person name="Wickell D."/>
            <person name="Kuo L.Y."/>
            <person name="Chen X."/>
            <person name="Nie B."/>
            <person name="Liao X."/>
            <person name="Peng D."/>
            <person name="Ji J."/>
            <person name="Jenkins J."/>
            <person name="Williams M."/>
            <person name="Shu S."/>
            <person name="Plott C."/>
            <person name="Barry K."/>
            <person name="Rajasekar S."/>
            <person name="Grimwood J."/>
            <person name="Han X."/>
            <person name="Sun S."/>
            <person name="Hou Z."/>
            <person name="He W."/>
            <person name="Dai G."/>
            <person name="Sun C."/>
            <person name="Schmutz J."/>
            <person name="Leebens-Mack J.H."/>
            <person name="Li F.W."/>
            <person name="Wang L."/>
        </authorList>
    </citation>
    <scope>NUCLEOTIDE SEQUENCE [LARGE SCALE GENOMIC DNA]</scope>
    <source>
        <strain evidence="2">cv. PW_Plant_1</strain>
    </source>
</reference>
<name>A0ACC2ASL6_DIPCM</name>
<gene>
    <name evidence="1" type="ORF">O6H91_19G009800</name>
</gene>